<organism evidence="3 4">
    <name type="scientific">Prunus dulcis</name>
    <name type="common">Almond</name>
    <name type="synonym">Amygdalus dulcis</name>
    <dbReference type="NCBI Taxonomy" id="3755"/>
    <lineage>
        <taxon>Eukaryota</taxon>
        <taxon>Viridiplantae</taxon>
        <taxon>Streptophyta</taxon>
        <taxon>Embryophyta</taxon>
        <taxon>Tracheophyta</taxon>
        <taxon>Spermatophyta</taxon>
        <taxon>Magnoliopsida</taxon>
        <taxon>eudicotyledons</taxon>
        <taxon>Gunneridae</taxon>
        <taxon>Pentapetalae</taxon>
        <taxon>rosids</taxon>
        <taxon>fabids</taxon>
        <taxon>Rosales</taxon>
        <taxon>Rosaceae</taxon>
        <taxon>Amygdaloideae</taxon>
        <taxon>Amygdaleae</taxon>
        <taxon>Prunus</taxon>
    </lineage>
</organism>
<dbReference type="EMBL" id="CABIKO010000062">
    <property type="protein sequence ID" value="VVA22531.1"/>
    <property type="molecule type" value="Genomic_DNA"/>
</dbReference>
<evidence type="ECO:0000313" key="3">
    <source>
        <dbReference type="EMBL" id="VVA22531.1"/>
    </source>
</evidence>
<keyword evidence="5" id="KW-1185">Reference proteome</keyword>
<reference evidence="3" key="1">
    <citation type="submission" date="2019-07" db="EMBL/GenBank/DDBJ databases">
        <authorList>
            <person name="Alioto T."/>
            <person name="Alioto T."/>
            <person name="Gomez Garrido J."/>
        </authorList>
    </citation>
    <scope>NUCLEOTIDE SEQUENCE</scope>
</reference>
<evidence type="ECO:0000313" key="2">
    <source>
        <dbReference type="EMBL" id="KAI5325508.1"/>
    </source>
</evidence>
<dbReference type="Proteomes" id="UP001054821">
    <property type="component" value="Chromosome 6"/>
</dbReference>
<dbReference type="InParanoid" id="A0A5E4F799"/>
<feature type="compositionally biased region" description="Basic and acidic residues" evidence="1">
    <location>
        <begin position="118"/>
        <end position="148"/>
    </location>
</feature>
<dbReference type="Proteomes" id="UP000327085">
    <property type="component" value="Chromosome 6"/>
</dbReference>
<reference evidence="4" key="2">
    <citation type="journal article" date="2020" name="Plant J.">
        <title>Transposons played a major role in the diversification between the closely related almond and peach genomes: results from the almond genome sequence.</title>
        <authorList>
            <person name="Alioto T."/>
            <person name="Alexiou K.G."/>
            <person name="Bardil A."/>
            <person name="Barteri F."/>
            <person name="Castanera R."/>
            <person name="Cruz F."/>
            <person name="Dhingra A."/>
            <person name="Duval H."/>
            <person name="Fernandez I Marti A."/>
            <person name="Frias L."/>
            <person name="Galan B."/>
            <person name="Garcia J.L."/>
            <person name="Howad W."/>
            <person name="Gomez-Garrido J."/>
            <person name="Gut M."/>
            <person name="Julca I."/>
            <person name="Morata J."/>
            <person name="Puigdomenech P."/>
            <person name="Ribeca P."/>
            <person name="Rubio Cabetas M.J."/>
            <person name="Vlasova A."/>
            <person name="Wirthensohn M."/>
            <person name="Garcia-Mas J."/>
            <person name="Gabaldon T."/>
            <person name="Casacuberta J.M."/>
            <person name="Arus P."/>
        </authorList>
    </citation>
    <scope>NUCLEOTIDE SEQUENCE [LARGE SCALE GENOMIC DNA]</scope>
    <source>
        <strain evidence="4">cv. Texas</strain>
    </source>
</reference>
<name>A0A5E4F799_PRUDU</name>
<proteinExistence type="predicted"/>
<evidence type="ECO:0000256" key="1">
    <source>
        <dbReference type="SAM" id="MobiDB-lite"/>
    </source>
</evidence>
<gene>
    <name evidence="3" type="ORF">ALMOND_2B003305</name>
    <name evidence="2" type="ORF">L3X38_034582</name>
</gene>
<dbReference type="AlphaFoldDB" id="A0A5E4F799"/>
<feature type="region of interest" description="Disordered" evidence="1">
    <location>
        <begin position="114"/>
        <end position="153"/>
    </location>
</feature>
<evidence type="ECO:0000313" key="5">
    <source>
        <dbReference type="Proteomes" id="UP001054821"/>
    </source>
</evidence>
<reference evidence="2 5" key="3">
    <citation type="journal article" date="2022" name="G3 (Bethesda)">
        <title>Whole-genome sequence and methylome profiling of the almond [Prunus dulcis (Mill.) D.A. Webb] cultivar 'Nonpareil'.</title>
        <authorList>
            <person name="D'Amico-Willman K.M."/>
            <person name="Ouma W.Z."/>
            <person name="Meulia T."/>
            <person name="Sideli G.M."/>
            <person name="Gradziel T.M."/>
            <person name="Fresnedo-Ramirez J."/>
        </authorList>
    </citation>
    <scope>NUCLEOTIDE SEQUENCE [LARGE SCALE GENOMIC DNA]</scope>
    <source>
        <strain evidence="2">Clone GOH B32 T37-40</strain>
    </source>
</reference>
<evidence type="ECO:0000313" key="4">
    <source>
        <dbReference type="Proteomes" id="UP000327085"/>
    </source>
</evidence>
<dbReference type="EMBL" id="JAJFAZ020000006">
    <property type="protein sequence ID" value="KAI5325508.1"/>
    <property type="molecule type" value="Genomic_DNA"/>
</dbReference>
<dbReference type="OMA" id="ETETHGW"/>
<protein>
    <submittedName>
        <fullName evidence="3">PREDICTED: LOC110633572 isoform X1</fullName>
    </submittedName>
</protein>
<dbReference type="Gramene" id="VVA22531">
    <property type="protein sequence ID" value="VVA22531"/>
    <property type="gene ID" value="Prudul26B003305"/>
</dbReference>
<sequence length="206" mass="23563">MNEEEVQETHLIPYDRNYVIAYNDEHQPSDAIWYPCPFFNPISSQEGFLDGLTSPSCGTDAADFASSLWNENELAEETYEGEELPYYGCGNWLREYESSFGQCWGDGYFSHGNGTHNNEGDSELKEIEGSRQSEQQHESHLRHEEVTQDGHPSCDSNPWCDLWLAFGGETETHGWGEQETRITPSYNVPDFGVCESLFGYRPCLYR</sequence>
<accession>A0A5E4F799</accession>